<dbReference type="InterPro" id="IPR001739">
    <property type="entry name" value="Methyl_CpG_DNA-bd"/>
</dbReference>
<dbReference type="Proteomes" id="UP000663879">
    <property type="component" value="Unassembled WGS sequence"/>
</dbReference>
<dbReference type="GO" id="GO:0005694">
    <property type="term" value="C:chromosome"/>
    <property type="evidence" value="ECO:0007669"/>
    <property type="project" value="UniProtKB-SubCell"/>
</dbReference>
<evidence type="ECO:0000256" key="4">
    <source>
        <dbReference type="ARBA" id="ARBA00022603"/>
    </source>
</evidence>
<dbReference type="InterPro" id="IPR001214">
    <property type="entry name" value="SET_dom"/>
</dbReference>
<dbReference type="GO" id="GO:0070828">
    <property type="term" value="P:heterochromatin organization"/>
    <property type="evidence" value="ECO:0007669"/>
    <property type="project" value="TreeGrafter"/>
</dbReference>
<feature type="region of interest" description="Disordered" evidence="10">
    <location>
        <begin position="448"/>
        <end position="498"/>
    </location>
</feature>
<dbReference type="Gene3D" id="3.30.890.10">
    <property type="entry name" value="Methyl-cpg-binding Protein 2, Chain A"/>
    <property type="match status" value="1"/>
</dbReference>
<dbReference type="GO" id="GO:0010629">
    <property type="term" value="P:negative regulation of gene expression"/>
    <property type="evidence" value="ECO:0007669"/>
    <property type="project" value="TreeGrafter"/>
</dbReference>
<dbReference type="PROSITE" id="PS50280">
    <property type="entry name" value="SET"/>
    <property type="match status" value="1"/>
</dbReference>
<dbReference type="Gene3D" id="2.30.30.140">
    <property type="match status" value="1"/>
</dbReference>
<evidence type="ECO:0000259" key="13">
    <source>
        <dbReference type="PROSITE" id="PS50868"/>
    </source>
</evidence>
<dbReference type="GO" id="GO:0046974">
    <property type="term" value="F:histone H3K9 methyltransferase activity"/>
    <property type="evidence" value="ECO:0007669"/>
    <property type="project" value="UniProtKB-ARBA"/>
</dbReference>
<keyword evidence="5" id="KW-0808">Transferase</keyword>
<evidence type="ECO:0000313" key="15">
    <source>
        <dbReference type="EMBL" id="CAF0734497.1"/>
    </source>
</evidence>
<sequence length="1297" mass="150886">MLGELNMNTNKSININIDEEKIKAINEDFTKSLEEYVFDAINVVRNQISFLLKEPVNDSIRLSDSIRDLGPDRINLIVSTIVKMNRRKLNEKFKEKLQKITQVVNSLNQKLRLDELINFDSFYQKTQQLMEKFDQHLPILSRTIRNKYKKKLKKKIKSCGETDFFSDTEILSRSHKCSKNKIDRLLHKFKNLDFDEDDNQSDSSSLSSEDESDFKILSKKYSYSDTLLYQDNAEMEISFLAESARSDISSDEDIDGNYADQSSDSYSNSNSFSSNILTEDMEQEVDNLYRILEHPDSDQERPEIENLPNDKINEDEDCVIICENDYPSNSKTSKKLNKCLEIIDKLISSNKEINRPRPPITLGMKCLALKDRQRFKWKLGHITRITDNKLLEIDPSSTGNYSQTHRMICNSKYTVIFESDDEDDNEMEELIDDNISRDFQEDQEVIIDTENSNNSAESSDNDIIDCTDDTSSKKRKIRSKLKNSTQTNGPYVKKRTHPNTNDNKCVELDAKSVAFLDNYECIPNIRINKISKRALFEPKSRVVTLYQLKVSSSDKTKVLYNTEYMSSGTILEVPSLQNFRRYLVLFDNGIASYVKPDHLFPIFDLFGQPLDLLNMDQCMFLNNYFRVYPERTMVRLQRGDTIQVFFNSKWNQTRVLDVEGSLASFEIRGNFINQQKTGQHYSYSIKLHRGSYCLSPMYEQFKIELDNSIKNYSKLTPFQEYIKDRIQNTEQFGISLKKYLSFFASSLFPNVEIKAKTSKSNKTNEPNHKTQGEKVIQGQLKHLNMDQLMRDEIIPFITHPCTNACVAKWENRFEEVKGVNPLLMPVLHGWQRHIGNISKNSTTMTKRFIRYVSPCGRTLRSTAEIDHYLYLTNSKLTIDMFTTDCIIHTDREFEANAKNLKINDIANNLENVPISVVNCVDLIEPDKFVYSAKRIPLEGVPLNTEPELMEGCNCTDNCRDRTKCACWRKTFEATLFSSNQMNTNVGYRGRRLMDSVNTGIFECNSNCKCDCRCSNRVVQNGISVRLQLFKTNSKGWGLRCLDDIPKGTFICNYSGELITEDMSDIRGREFGDEYFAELDFVDYLKQFKPDSSQEPHENERMESDFNDQFNPKSRRNNQRSRDYQRPKQQQHQKKALGLNETDYIVLDSDEDEQDRNTISDVPASKKEVDYNRSRALSRQQKDKRVATFIDSNRFFTNRNNIFFWENYMRDSSIFIMDAKKQGNIGRYFNHSCAPNIFVQNVFVDTYDLRFPWIAFFTSNSIKAGTELCWDYNYTIGSVQDRVLYCHCNSANCRGRLL</sequence>
<evidence type="ECO:0000313" key="16">
    <source>
        <dbReference type="Proteomes" id="UP000663879"/>
    </source>
</evidence>
<feature type="region of interest" description="Disordered" evidence="10">
    <location>
        <begin position="249"/>
        <end position="271"/>
    </location>
</feature>
<dbReference type="InterPro" id="IPR046341">
    <property type="entry name" value="SET_dom_sf"/>
</dbReference>
<dbReference type="PANTHER" id="PTHR46024:SF1">
    <property type="entry name" value="HISTONE-LYSINE N-METHYLTRANSFERASE EGGLESS"/>
    <property type="match status" value="1"/>
</dbReference>
<feature type="domain" description="Pre-SET" evidence="12">
    <location>
        <begin position="950"/>
        <end position="1021"/>
    </location>
</feature>
<dbReference type="Pfam" id="PF05033">
    <property type="entry name" value="Pre-SET"/>
    <property type="match status" value="1"/>
</dbReference>
<dbReference type="InterPro" id="IPR051516">
    <property type="entry name" value="SETDB_methyltransferase"/>
</dbReference>
<dbReference type="EMBL" id="CAJNOC010000257">
    <property type="protein sequence ID" value="CAF0734497.1"/>
    <property type="molecule type" value="Genomic_DNA"/>
</dbReference>
<evidence type="ECO:0000256" key="7">
    <source>
        <dbReference type="ARBA" id="ARBA00022723"/>
    </source>
</evidence>
<evidence type="ECO:0000256" key="2">
    <source>
        <dbReference type="ARBA" id="ARBA00004286"/>
    </source>
</evidence>
<evidence type="ECO:0000259" key="12">
    <source>
        <dbReference type="PROSITE" id="PS50867"/>
    </source>
</evidence>
<keyword evidence="8" id="KW-0862">Zinc</keyword>
<dbReference type="OrthoDB" id="5792673at2759"/>
<dbReference type="Pfam" id="PF01429">
    <property type="entry name" value="MBD"/>
    <property type="match status" value="1"/>
</dbReference>
<evidence type="ECO:0000256" key="6">
    <source>
        <dbReference type="ARBA" id="ARBA00022691"/>
    </source>
</evidence>
<dbReference type="PROSITE" id="PS50982">
    <property type="entry name" value="MBD"/>
    <property type="match status" value="1"/>
</dbReference>
<reference evidence="15" key="1">
    <citation type="submission" date="2021-02" db="EMBL/GenBank/DDBJ databases">
        <authorList>
            <person name="Nowell W R."/>
        </authorList>
    </citation>
    <scope>NUCLEOTIDE SEQUENCE</scope>
    <source>
        <strain evidence="15">Ploen Becks lab</strain>
    </source>
</reference>
<gene>
    <name evidence="15" type="ORF">OXX778_LOCUS3049</name>
</gene>
<feature type="domain" description="MBD" evidence="14">
    <location>
        <begin position="816"/>
        <end position="898"/>
    </location>
</feature>
<feature type="domain" description="SET" evidence="11">
    <location>
        <begin position="1024"/>
        <end position="1272"/>
    </location>
</feature>
<organism evidence="15 16">
    <name type="scientific">Brachionus calyciflorus</name>
    <dbReference type="NCBI Taxonomy" id="104777"/>
    <lineage>
        <taxon>Eukaryota</taxon>
        <taxon>Metazoa</taxon>
        <taxon>Spiralia</taxon>
        <taxon>Gnathifera</taxon>
        <taxon>Rotifera</taxon>
        <taxon>Eurotatoria</taxon>
        <taxon>Monogononta</taxon>
        <taxon>Pseudotrocha</taxon>
        <taxon>Ploima</taxon>
        <taxon>Brachionidae</taxon>
        <taxon>Brachionus</taxon>
    </lineage>
</organism>
<dbReference type="SUPFAM" id="SSF82199">
    <property type="entry name" value="SET domain"/>
    <property type="match status" value="1"/>
</dbReference>
<dbReference type="SUPFAM" id="SSF54171">
    <property type="entry name" value="DNA-binding domain"/>
    <property type="match status" value="1"/>
</dbReference>
<dbReference type="GO" id="GO:0032259">
    <property type="term" value="P:methylation"/>
    <property type="evidence" value="ECO:0007669"/>
    <property type="project" value="UniProtKB-KW"/>
</dbReference>
<evidence type="ECO:0000256" key="1">
    <source>
        <dbReference type="ARBA" id="ARBA00004123"/>
    </source>
</evidence>
<evidence type="ECO:0000256" key="8">
    <source>
        <dbReference type="ARBA" id="ARBA00022833"/>
    </source>
</evidence>
<name>A0A813N528_9BILA</name>
<evidence type="ECO:0000256" key="10">
    <source>
        <dbReference type="SAM" id="MobiDB-lite"/>
    </source>
</evidence>
<dbReference type="PROSITE" id="PS50867">
    <property type="entry name" value="PRE_SET"/>
    <property type="match status" value="1"/>
</dbReference>
<feature type="region of interest" description="Disordered" evidence="10">
    <location>
        <begin position="1089"/>
        <end position="1136"/>
    </location>
</feature>
<comment type="caution">
    <text evidence="15">The sequence shown here is derived from an EMBL/GenBank/DDBJ whole genome shotgun (WGS) entry which is preliminary data.</text>
</comment>
<evidence type="ECO:0000256" key="9">
    <source>
        <dbReference type="ARBA" id="ARBA00023242"/>
    </source>
</evidence>
<dbReference type="CDD" id="cd10517">
    <property type="entry name" value="SET_SETDB1"/>
    <property type="match status" value="1"/>
</dbReference>
<dbReference type="InterPro" id="IPR003616">
    <property type="entry name" value="Post-SET_dom"/>
</dbReference>
<dbReference type="PROSITE" id="PS50868">
    <property type="entry name" value="POST_SET"/>
    <property type="match status" value="1"/>
</dbReference>
<feature type="domain" description="Post-SET" evidence="13">
    <location>
        <begin position="1281"/>
        <end position="1297"/>
    </location>
</feature>
<dbReference type="InterPro" id="IPR007728">
    <property type="entry name" value="Pre-SET_dom"/>
</dbReference>
<protein>
    <submittedName>
        <fullName evidence="15">Uncharacterized protein</fullName>
    </submittedName>
</protein>
<dbReference type="SMART" id="SM00391">
    <property type="entry name" value="MBD"/>
    <property type="match status" value="1"/>
</dbReference>
<dbReference type="InterPro" id="IPR016177">
    <property type="entry name" value="DNA-bd_dom_sf"/>
</dbReference>
<dbReference type="SMART" id="SM00468">
    <property type="entry name" value="PreSET"/>
    <property type="match status" value="1"/>
</dbReference>
<feature type="compositionally biased region" description="Acidic residues" evidence="10">
    <location>
        <begin position="459"/>
        <end position="468"/>
    </location>
</feature>
<feature type="compositionally biased region" description="Low complexity" evidence="10">
    <location>
        <begin position="448"/>
        <end position="458"/>
    </location>
</feature>
<evidence type="ECO:0000256" key="3">
    <source>
        <dbReference type="ARBA" id="ARBA00022454"/>
    </source>
</evidence>
<keyword evidence="4" id="KW-0489">Methyltransferase</keyword>
<proteinExistence type="predicted"/>
<keyword evidence="3" id="KW-0158">Chromosome</keyword>
<feature type="compositionally biased region" description="Low complexity" evidence="10">
    <location>
        <begin position="262"/>
        <end position="271"/>
    </location>
</feature>
<evidence type="ECO:0000256" key="5">
    <source>
        <dbReference type="ARBA" id="ARBA00022679"/>
    </source>
</evidence>
<keyword evidence="6" id="KW-0949">S-adenosyl-L-methionine</keyword>
<dbReference type="GO" id="GO:0008270">
    <property type="term" value="F:zinc ion binding"/>
    <property type="evidence" value="ECO:0007669"/>
    <property type="project" value="InterPro"/>
</dbReference>
<feature type="compositionally biased region" description="Basic and acidic residues" evidence="10">
    <location>
        <begin position="1089"/>
        <end position="1103"/>
    </location>
</feature>
<dbReference type="SMART" id="SM00317">
    <property type="entry name" value="SET"/>
    <property type="match status" value="1"/>
</dbReference>
<dbReference type="GO" id="GO:0003677">
    <property type="term" value="F:DNA binding"/>
    <property type="evidence" value="ECO:0007669"/>
    <property type="project" value="InterPro"/>
</dbReference>
<dbReference type="GO" id="GO:0005634">
    <property type="term" value="C:nucleus"/>
    <property type="evidence" value="ECO:0007669"/>
    <property type="project" value="UniProtKB-SubCell"/>
</dbReference>
<dbReference type="Pfam" id="PF00856">
    <property type="entry name" value="SET"/>
    <property type="match status" value="1"/>
</dbReference>
<dbReference type="PANTHER" id="PTHR46024">
    <property type="entry name" value="HISTONE-LYSINE N-METHYLTRANSFERASE EGGLESS"/>
    <property type="match status" value="1"/>
</dbReference>
<keyword evidence="16" id="KW-1185">Reference proteome</keyword>
<comment type="subcellular location">
    <subcellularLocation>
        <location evidence="2">Chromosome</location>
    </subcellularLocation>
    <subcellularLocation>
        <location evidence="1">Nucleus</location>
    </subcellularLocation>
</comment>
<dbReference type="Gene3D" id="2.170.270.10">
    <property type="entry name" value="SET domain"/>
    <property type="match status" value="2"/>
</dbReference>
<evidence type="ECO:0000259" key="11">
    <source>
        <dbReference type="PROSITE" id="PS50280"/>
    </source>
</evidence>
<accession>A0A813N528</accession>
<keyword evidence="9" id="KW-0539">Nucleus</keyword>
<evidence type="ECO:0000259" key="14">
    <source>
        <dbReference type="PROSITE" id="PS50982"/>
    </source>
</evidence>
<keyword evidence="7" id="KW-0479">Metal-binding</keyword>